<evidence type="ECO:0000256" key="2">
    <source>
        <dbReference type="ARBA" id="ARBA00022771"/>
    </source>
</evidence>
<proteinExistence type="predicted"/>
<protein>
    <recommendedName>
        <fullName evidence="5">MYND-type domain-containing protein</fullName>
    </recommendedName>
</protein>
<evidence type="ECO:0000256" key="4">
    <source>
        <dbReference type="PROSITE-ProRule" id="PRU00134"/>
    </source>
</evidence>
<accession>A0A9P6DRK1</accession>
<name>A0A9P6DRK1_9AGAM</name>
<evidence type="ECO:0000256" key="3">
    <source>
        <dbReference type="ARBA" id="ARBA00022833"/>
    </source>
</evidence>
<sequence>MPLEVETLRLSRDDLEPGSDGRVWRFKAPYARIGQYGYGRMDSSSPGNGVGTDSVASCSVVVMHCPTTGRTTLSHSPNFLDLNTFIPIVEWVTGGPGAGAHCRPSFAEISRFESGVGAVPCSLGVVVLRGSHYVLPAASTFGHEAWMDDLRKFFASFVEWRRIALTILDFPTPMKYGTVLVDKGTGHITQVEGAPHLKGPSLAICLVPTSIPGAYSLAQEHQDLFMGSLFCARRSPDPMPIVLHYNVNKFALPYPLTDEARQLLRSARLGEAPSAQSAIIAHFGFSEDWIRQPTTLYSRVLGPLFARVTRLKSCERCSNAGDMICSACKGAWYCGRTHQQQDWKSHKEWCRSHTMP</sequence>
<evidence type="ECO:0000259" key="5">
    <source>
        <dbReference type="PROSITE" id="PS50865"/>
    </source>
</evidence>
<dbReference type="Proteomes" id="UP000886523">
    <property type="component" value="Unassembled WGS sequence"/>
</dbReference>
<dbReference type="PROSITE" id="PS01360">
    <property type="entry name" value="ZF_MYND_1"/>
    <property type="match status" value="1"/>
</dbReference>
<keyword evidence="3" id="KW-0862">Zinc</keyword>
<dbReference type="PROSITE" id="PS50865">
    <property type="entry name" value="ZF_MYND_2"/>
    <property type="match status" value="1"/>
</dbReference>
<dbReference type="GO" id="GO:0008270">
    <property type="term" value="F:zinc ion binding"/>
    <property type="evidence" value="ECO:0007669"/>
    <property type="project" value="UniProtKB-KW"/>
</dbReference>
<feature type="domain" description="MYND-type" evidence="5">
    <location>
        <begin position="314"/>
        <end position="350"/>
    </location>
</feature>
<dbReference type="Pfam" id="PF01753">
    <property type="entry name" value="zf-MYND"/>
    <property type="match status" value="1"/>
</dbReference>
<dbReference type="SUPFAM" id="SSF144232">
    <property type="entry name" value="HIT/MYND zinc finger-like"/>
    <property type="match status" value="1"/>
</dbReference>
<evidence type="ECO:0000256" key="1">
    <source>
        <dbReference type="ARBA" id="ARBA00022723"/>
    </source>
</evidence>
<comment type="caution">
    <text evidence="6">The sequence shown here is derived from an EMBL/GenBank/DDBJ whole genome shotgun (WGS) entry which is preliminary data.</text>
</comment>
<organism evidence="6 7">
    <name type="scientific">Hydnum rufescens UP504</name>
    <dbReference type="NCBI Taxonomy" id="1448309"/>
    <lineage>
        <taxon>Eukaryota</taxon>
        <taxon>Fungi</taxon>
        <taxon>Dikarya</taxon>
        <taxon>Basidiomycota</taxon>
        <taxon>Agaricomycotina</taxon>
        <taxon>Agaricomycetes</taxon>
        <taxon>Cantharellales</taxon>
        <taxon>Hydnaceae</taxon>
        <taxon>Hydnum</taxon>
    </lineage>
</organism>
<keyword evidence="7" id="KW-1185">Reference proteome</keyword>
<dbReference type="InterPro" id="IPR002893">
    <property type="entry name" value="Znf_MYND"/>
</dbReference>
<keyword evidence="1" id="KW-0479">Metal-binding</keyword>
<keyword evidence="2 4" id="KW-0863">Zinc-finger</keyword>
<evidence type="ECO:0000313" key="6">
    <source>
        <dbReference type="EMBL" id="KAF9512286.1"/>
    </source>
</evidence>
<gene>
    <name evidence="6" type="ORF">BS47DRAFT_1090943</name>
</gene>
<evidence type="ECO:0000313" key="7">
    <source>
        <dbReference type="Proteomes" id="UP000886523"/>
    </source>
</evidence>
<dbReference type="OrthoDB" id="432970at2759"/>
<dbReference type="Gene3D" id="6.10.140.2220">
    <property type="match status" value="1"/>
</dbReference>
<reference evidence="6" key="1">
    <citation type="journal article" date="2020" name="Nat. Commun.">
        <title>Large-scale genome sequencing of mycorrhizal fungi provides insights into the early evolution of symbiotic traits.</title>
        <authorList>
            <person name="Miyauchi S."/>
            <person name="Kiss E."/>
            <person name="Kuo A."/>
            <person name="Drula E."/>
            <person name="Kohler A."/>
            <person name="Sanchez-Garcia M."/>
            <person name="Morin E."/>
            <person name="Andreopoulos B."/>
            <person name="Barry K.W."/>
            <person name="Bonito G."/>
            <person name="Buee M."/>
            <person name="Carver A."/>
            <person name="Chen C."/>
            <person name="Cichocki N."/>
            <person name="Clum A."/>
            <person name="Culley D."/>
            <person name="Crous P.W."/>
            <person name="Fauchery L."/>
            <person name="Girlanda M."/>
            <person name="Hayes R.D."/>
            <person name="Keri Z."/>
            <person name="LaButti K."/>
            <person name="Lipzen A."/>
            <person name="Lombard V."/>
            <person name="Magnuson J."/>
            <person name="Maillard F."/>
            <person name="Murat C."/>
            <person name="Nolan M."/>
            <person name="Ohm R.A."/>
            <person name="Pangilinan J."/>
            <person name="Pereira M.F."/>
            <person name="Perotto S."/>
            <person name="Peter M."/>
            <person name="Pfister S."/>
            <person name="Riley R."/>
            <person name="Sitrit Y."/>
            <person name="Stielow J.B."/>
            <person name="Szollosi G."/>
            <person name="Zifcakova L."/>
            <person name="Stursova M."/>
            <person name="Spatafora J.W."/>
            <person name="Tedersoo L."/>
            <person name="Vaario L.M."/>
            <person name="Yamada A."/>
            <person name="Yan M."/>
            <person name="Wang P."/>
            <person name="Xu J."/>
            <person name="Bruns T."/>
            <person name="Baldrian P."/>
            <person name="Vilgalys R."/>
            <person name="Dunand C."/>
            <person name="Henrissat B."/>
            <person name="Grigoriev I.V."/>
            <person name="Hibbett D."/>
            <person name="Nagy L.G."/>
            <person name="Martin F.M."/>
        </authorList>
    </citation>
    <scope>NUCLEOTIDE SEQUENCE</scope>
    <source>
        <strain evidence="6">UP504</strain>
    </source>
</reference>
<dbReference type="AlphaFoldDB" id="A0A9P6DRK1"/>
<dbReference type="EMBL" id="MU128989">
    <property type="protein sequence ID" value="KAF9512286.1"/>
    <property type="molecule type" value="Genomic_DNA"/>
</dbReference>